<feature type="compositionally biased region" description="Acidic residues" evidence="1">
    <location>
        <begin position="23"/>
        <end position="33"/>
    </location>
</feature>
<evidence type="ECO:0000313" key="2">
    <source>
        <dbReference type="EMBL" id="WVY90521.1"/>
    </source>
</evidence>
<dbReference type="EMBL" id="CP144690">
    <property type="protein sequence ID" value="WVY90521.1"/>
    <property type="molecule type" value="Genomic_DNA"/>
</dbReference>
<feature type="region of interest" description="Disordered" evidence="1">
    <location>
        <begin position="1"/>
        <end position="68"/>
    </location>
</feature>
<name>A0AAQ3RDY2_VIGMU</name>
<dbReference type="AlphaFoldDB" id="A0AAQ3RDY2"/>
<evidence type="ECO:0000313" key="3">
    <source>
        <dbReference type="Proteomes" id="UP001374535"/>
    </source>
</evidence>
<dbReference type="Proteomes" id="UP001374535">
    <property type="component" value="Chromosome 11"/>
</dbReference>
<reference evidence="2 3" key="1">
    <citation type="journal article" date="2023" name="Life. Sci Alliance">
        <title>Evolutionary insights into 3D genome organization and epigenetic landscape of Vigna mungo.</title>
        <authorList>
            <person name="Junaid A."/>
            <person name="Singh B."/>
            <person name="Bhatia S."/>
        </authorList>
    </citation>
    <scope>NUCLEOTIDE SEQUENCE [LARGE SCALE GENOMIC DNA]</scope>
    <source>
        <strain evidence="2">Urdbean</strain>
    </source>
</reference>
<proteinExistence type="predicted"/>
<evidence type="ECO:0000256" key="1">
    <source>
        <dbReference type="SAM" id="MobiDB-lite"/>
    </source>
</evidence>
<protein>
    <submittedName>
        <fullName evidence="2">Uncharacterized protein</fullName>
    </submittedName>
</protein>
<keyword evidence="3" id="KW-1185">Reference proteome</keyword>
<gene>
    <name evidence="2" type="ORF">V8G54_036035</name>
</gene>
<sequence length="130" mass="13651">MEKIEVDADKLKDKGSDQLLAQIDEDKENEDVDNDKSGGSSEPTQVTHEMSTPTDYSSGKNTPLGGQIRGVDTLAWTPRGFVIRGKPPSGGPLAPGGYAIRGKPPDAISVTPGGCHLGLGLFSVALLSYK</sequence>
<accession>A0AAQ3RDY2</accession>
<feature type="compositionally biased region" description="Polar residues" evidence="1">
    <location>
        <begin position="37"/>
        <end position="61"/>
    </location>
</feature>
<feature type="compositionally biased region" description="Basic and acidic residues" evidence="1">
    <location>
        <begin position="1"/>
        <end position="16"/>
    </location>
</feature>
<organism evidence="2 3">
    <name type="scientific">Vigna mungo</name>
    <name type="common">Black gram</name>
    <name type="synonym">Phaseolus mungo</name>
    <dbReference type="NCBI Taxonomy" id="3915"/>
    <lineage>
        <taxon>Eukaryota</taxon>
        <taxon>Viridiplantae</taxon>
        <taxon>Streptophyta</taxon>
        <taxon>Embryophyta</taxon>
        <taxon>Tracheophyta</taxon>
        <taxon>Spermatophyta</taxon>
        <taxon>Magnoliopsida</taxon>
        <taxon>eudicotyledons</taxon>
        <taxon>Gunneridae</taxon>
        <taxon>Pentapetalae</taxon>
        <taxon>rosids</taxon>
        <taxon>fabids</taxon>
        <taxon>Fabales</taxon>
        <taxon>Fabaceae</taxon>
        <taxon>Papilionoideae</taxon>
        <taxon>50 kb inversion clade</taxon>
        <taxon>NPAAA clade</taxon>
        <taxon>indigoferoid/millettioid clade</taxon>
        <taxon>Phaseoleae</taxon>
        <taxon>Vigna</taxon>
    </lineage>
</organism>